<dbReference type="PANTHER" id="PTHR12154">
    <property type="entry name" value="GLYCOSYL TRANSFERASE-RELATED"/>
    <property type="match status" value="1"/>
</dbReference>
<evidence type="ECO:0000313" key="7">
    <source>
        <dbReference type="Proteomes" id="UP000199068"/>
    </source>
</evidence>
<dbReference type="AlphaFoldDB" id="A0A1G9PI95"/>
<dbReference type="NCBIfam" id="NF041549">
    <property type="entry name" value="PssD"/>
    <property type="match status" value="1"/>
</dbReference>
<dbReference type="GO" id="GO:0004577">
    <property type="term" value="F:N-acetylglucosaminyldiphosphodolichol N-acetylglucosaminyltransferase activity"/>
    <property type="evidence" value="ECO:0007669"/>
    <property type="project" value="TreeGrafter"/>
</dbReference>
<evidence type="ECO:0000256" key="2">
    <source>
        <dbReference type="ARBA" id="ARBA00022692"/>
    </source>
</evidence>
<accession>A0A1G9PI95</accession>
<evidence type="ECO:0000256" key="4">
    <source>
        <dbReference type="ARBA" id="ARBA00022989"/>
    </source>
</evidence>
<keyword evidence="2" id="KW-0812">Transmembrane</keyword>
<comment type="subcellular location">
    <subcellularLocation>
        <location evidence="1">Endoplasmic reticulum membrane</location>
        <topology evidence="1">Single-pass membrane protein</topology>
    </subcellularLocation>
</comment>
<evidence type="ECO:0000256" key="5">
    <source>
        <dbReference type="ARBA" id="ARBA00023136"/>
    </source>
</evidence>
<dbReference type="GO" id="GO:0006488">
    <property type="term" value="P:dolichol-linked oligosaccharide biosynthetic process"/>
    <property type="evidence" value="ECO:0007669"/>
    <property type="project" value="InterPro"/>
</dbReference>
<keyword evidence="3" id="KW-0256">Endoplasmic reticulum</keyword>
<dbReference type="SUPFAM" id="SSF53756">
    <property type="entry name" value="UDP-Glycosyltransferase/glycogen phosphorylase"/>
    <property type="match status" value="1"/>
</dbReference>
<evidence type="ECO:0000256" key="1">
    <source>
        <dbReference type="ARBA" id="ARBA00004389"/>
    </source>
</evidence>
<keyword evidence="5" id="KW-0472">Membrane</keyword>
<dbReference type="Pfam" id="PF08660">
    <property type="entry name" value="Alg14"/>
    <property type="match status" value="1"/>
</dbReference>
<dbReference type="Gene3D" id="3.40.50.2000">
    <property type="entry name" value="Glycogen Phosphorylase B"/>
    <property type="match status" value="1"/>
</dbReference>
<proteinExistence type="predicted"/>
<keyword evidence="4" id="KW-1133">Transmembrane helix</keyword>
<dbReference type="InterPro" id="IPR013969">
    <property type="entry name" value="Oligosacch_biosynth_Alg14"/>
</dbReference>
<dbReference type="PANTHER" id="PTHR12154:SF4">
    <property type="entry name" value="UDP-N-ACETYLGLUCOSAMINE TRANSFERASE SUBUNIT ALG14 HOMOLOG"/>
    <property type="match status" value="1"/>
</dbReference>
<keyword evidence="7" id="KW-1185">Reference proteome</keyword>
<reference evidence="6 7" key="1">
    <citation type="submission" date="2016-10" db="EMBL/GenBank/DDBJ databases">
        <authorList>
            <person name="de Groot N.N."/>
        </authorList>
    </citation>
    <scope>NUCLEOTIDE SEQUENCE [LARGE SCALE GENOMIC DNA]</scope>
    <source>
        <strain evidence="6 7">DSM 797</strain>
    </source>
</reference>
<dbReference type="STRING" id="1121325.SAMN04515677_104368"/>
<dbReference type="RefSeq" id="WP_092725784.1">
    <property type="nucleotide sequence ID" value="NZ_FNGW01000004.1"/>
</dbReference>
<sequence>MKKVLFISSAGGHLSELMQMEYLINKYESYIVTEKTESTINLKNIYGNRISFLIHTSRKPFIKFLFKFIFNIIKSIIIYFKYRPDVIVTTGANCVIPICYIGKIMRSKIVYIESFARVESLSLTGKNLKSISDLFFVQHRELKEKFQDTIYEGRLF</sequence>
<name>A0A1G9PI95_9FIRM</name>
<organism evidence="6 7">
    <name type="scientific">Romboutsia lituseburensis DSM 797</name>
    <dbReference type="NCBI Taxonomy" id="1121325"/>
    <lineage>
        <taxon>Bacteria</taxon>
        <taxon>Bacillati</taxon>
        <taxon>Bacillota</taxon>
        <taxon>Clostridia</taxon>
        <taxon>Peptostreptococcales</taxon>
        <taxon>Peptostreptococcaceae</taxon>
        <taxon>Romboutsia</taxon>
    </lineage>
</organism>
<dbReference type="EMBL" id="FNGW01000004">
    <property type="protein sequence ID" value="SDL98263.1"/>
    <property type="molecule type" value="Genomic_DNA"/>
</dbReference>
<evidence type="ECO:0000313" key="6">
    <source>
        <dbReference type="EMBL" id="SDL98263.1"/>
    </source>
</evidence>
<gene>
    <name evidence="6" type="ORF">SAMN04515677_104368</name>
</gene>
<protein>
    <submittedName>
        <fullName evidence="6">Oligosaccharide biosynthesis protein Alg14 like</fullName>
    </submittedName>
</protein>
<evidence type="ECO:0000256" key="3">
    <source>
        <dbReference type="ARBA" id="ARBA00022824"/>
    </source>
</evidence>
<dbReference type="Proteomes" id="UP000199068">
    <property type="component" value="Unassembled WGS sequence"/>
</dbReference>